<feature type="transmembrane region" description="Helical" evidence="12">
    <location>
        <begin position="114"/>
        <end position="136"/>
    </location>
</feature>
<feature type="transmembrane region" description="Helical" evidence="12">
    <location>
        <begin position="244"/>
        <end position="264"/>
    </location>
</feature>
<keyword evidence="10 12" id="KW-0472">Membrane</keyword>
<dbReference type="OrthoDB" id="415460at2759"/>
<evidence type="ECO:0000259" key="13">
    <source>
        <dbReference type="Pfam" id="PF00520"/>
    </source>
</evidence>
<feature type="transmembrane region" description="Helical" evidence="12">
    <location>
        <begin position="570"/>
        <end position="593"/>
    </location>
</feature>
<dbReference type="GO" id="GO:0005249">
    <property type="term" value="F:voltage-gated potassium channel activity"/>
    <property type="evidence" value="ECO:0007669"/>
    <property type="project" value="InterPro"/>
</dbReference>
<feature type="transmembrane region" description="Helical" evidence="12">
    <location>
        <begin position="541"/>
        <end position="558"/>
    </location>
</feature>
<evidence type="ECO:0000256" key="5">
    <source>
        <dbReference type="ARBA" id="ARBA00022826"/>
    </source>
</evidence>
<dbReference type="EMBL" id="MBAD02002243">
    <property type="protein sequence ID" value="RLN48876.1"/>
    <property type="molecule type" value="Genomic_DNA"/>
</dbReference>
<feature type="transmembrane region" description="Helical" evidence="12">
    <location>
        <begin position="209"/>
        <end position="232"/>
    </location>
</feature>
<name>A0A3F2RCN5_9STRA</name>
<dbReference type="SUPFAM" id="SSF81324">
    <property type="entry name" value="Voltage-gated potassium channels"/>
    <property type="match status" value="2"/>
</dbReference>
<dbReference type="EMBL" id="MBDO02000667">
    <property type="protein sequence ID" value="RLN53041.1"/>
    <property type="molecule type" value="Genomic_DNA"/>
</dbReference>
<protein>
    <recommendedName>
        <fullName evidence="13">Ion transport domain-containing protein</fullName>
    </recommendedName>
</protein>
<evidence type="ECO:0000256" key="4">
    <source>
        <dbReference type="ARBA" id="ARBA00022692"/>
    </source>
</evidence>
<evidence type="ECO:0000313" key="15">
    <source>
        <dbReference type="EMBL" id="RLN53041.1"/>
    </source>
</evidence>
<evidence type="ECO:0000256" key="6">
    <source>
        <dbReference type="ARBA" id="ARBA00022882"/>
    </source>
</evidence>
<feature type="transmembrane region" description="Helical" evidence="12">
    <location>
        <begin position="276"/>
        <end position="297"/>
    </location>
</feature>
<feature type="transmembrane region" description="Helical" evidence="12">
    <location>
        <begin position="357"/>
        <end position="380"/>
    </location>
</feature>
<evidence type="ECO:0000256" key="10">
    <source>
        <dbReference type="ARBA" id="ARBA00023136"/>
    </source>
</evidence>
<dbReference type="InterPro" id="IPR028325">
    <property type="entry name" value="VG_K_chnl"/>
</dbReference>
<reference evidence="16 17" key="1">
    <citation type="submission" date="2018-07" db="EMBL/GenBank/DDBJ databases">
        <title>Genome sequencing of oomycete isolates from Chile give support for New Zealand origin for Phytophthora kernoviae and make available the first Nothophytophthora sp. genome.</title>
        <authorList>
            <person name="Studholme D.J."/>
            <person name="Sanfuentes E."/>
            <person name="Panda P."/>
            <person name="Hill R."/>
            <person name="Sambles C."/>
            <person name="Grant M."/>
            <person name="Williams N.M."/>
            <person name="Mcdougal R.L."/>
        </authorList>
    </citation>
    <scope>NUCLEOTIDE SEQUENCE [LARGE SCALE GENOMIC DNA]</scope>
    <source>
        <strain evidence="15">Chile6</strain>
        <strain evidence="14">Chile7</strain>
    </source>
</reference>
<comment type="caution">
    <text evidence="15">The sequence shown here is derived from an EMBL/GenBank/DDBJ whole genome shotgun (WGS) entry which is preliminary data.</text>
</comment>
<dbReference type="Proteomes" id="UP000277300">
    <property type="component" value="Unassembled WGS sequence"/>
</dbReference>
<gene>
    <name evidence="14" type="ORF">BBJ29_009134</name>
    <name evidence="15" type="ORF">BBP00_00009451</name>
</gene>
<keyword evidence="5" id="KW-0631">Potassium channel</keyword>
<evidence type="ECO:0000313" key="14">
    <source>
        <dbReference type="EMBL" id="RLN48876.1"/>
    </source>
</evidence>
<keyword evidence="8 12" id="KW-1133">Transmembrane helix</keyword>
<evidence type="ECO:0000313" key="17">
    <source>
        <dbReference type="Proteomes" id="UP000284657"/>
    </source>
</evidence>
<keyword evidence="7" id="KW-0630">Potassium</keyword>
<keyword evidence="2" id="KW-0813">Transport</keyword>
<keyword evidence="11" id="KW-0407">Ion channel</keyword>
<keyword evidence="3" id="KW-0633">Potassium transport</keyword>
<feature type="domain" description="Ion transport" evidence="13">
    <location>
        <begin position="66"/>
        <end position="304"/>
    </location>
</feature>
<sequence length="717" mass="81544">MPVHASISPTFSNTEAELDELVNSTFYAESMIRGTGTGTTKHTTTLGRFEKIFVFMVDPNSSRAASLYSFFIACAAFCSCFILFLQTLDGPNHNSTFPEYPKLPDDTGYYDSDLVFTIIFTPELLIRLIIWPSLWYEHEYLTERRLKPFLRDFFNWFDVAAIVPFYSDLVFGKEKSFVIMRLCRLLRIFKLARNHSGTYILLRAIRASLAPISVALIFFTEIVFVFSVVMYLADPAYDRNKSGFSDLLTSGYFVVVTVATIGYGDLTPTKGNVVSRVFAVMIIMSGTLFLAMPLAIIGTEFDRAWKQHAESVKKFQQLQAGAHVATPVNIDLAAAAGDDRAHKKHEILVKYNAPNKLYLGLAALTGYVVLEYLFTLTYLFELAAALYVCEDYRAYLKNPVVLIEMLSFIPFFVFEGRRFFGGATPIYVITPASQDFLTILRLLRLSRIFKIQQRIPVTKVLWESISKTSTRLAIPYFMLMMVSTILSFIMYELEKGHECFYGQECIVGGRNMTYPVELEGSLPGKRFLVNFKGEISSFDDFFSAFWFVIVTLATVGYGDMEPVTSSGKLVAVAAMIFGACYTAMPLTLVGSQFNKSYREHKRREALLRTKHEVGKPYVVQQSENQRWENFSRNESFAQMLELVRDRLEPLLDSIEKSEVDILDDINQTEIFALAKELKQIIFSERLQVMQVSVIVNRLRKEGIRLAEQQVMALQSVT</sequence>
<evidence type="ECO:0000256" key="2">
    <source>
        <dbReference type="ARBA" id="ARBA00022448"/>
    </source>
</evidence>
<feature type="transmembrane region" description="Helical" evidence="12">
    <location>
        <begin position="472"/>
        <end position="491"/>
    </location>
</feature>
<evidence type="ECO:0000256" key="7">
    <source>
        <dbReference type="ARBA" id="ARBA00022958"/>
    </source>
</evidence>
<dbReference type="InterPro" id="IPR005821">
    <property type="entry name" value="Ion_trans_dom"/>
</dbReference>
<evidence type="ECO:0000313" key="16">
    <source>
        <dbReference type="Proteomes" id="UP000277300"/>
    </source>
</evidence>
<dbReference type="InterPro" id="IPR027359">
    <property type="entry name" value="Volt_channel_dom_sf"/>
</dbReference>
<dbReference type="Gene3D" id="1.10.287.70">
    <property type="match status" value="2"/>
</dbReference>
<keyword evidence="9" id="KW-0406">Ion transport</keyword>
<evidence type="ECO:0000256" key="12">
    <source>
        <dbReference type="SAM" id="Phobius"/>
    </source>
</evidence>
<dbReference type="PANTHER" id="PTHR11537:SF254">
    <property type="entry name" value="POTASSIUM VOLTAGE-GATED CHANNEL PROTEIN SHAB"/>
    <property type="match status" value="1"/>
</dbReference>
<keyword evidence="4 12" id="KW-0812">Transmembrane</keyword>
<dbReference type="GO" id="GO:0001508">
    <property type="term" value="P:action potential"/>
    <property type="evidence" value="ECO:0007669"/>
    <property type="project" value="TreeGrafter"/>
</dbReference>
<dbReference type="PRINTS" id="PR00169">
    <property type="entry name" value="KCHANNEL"/>
</dbReference>
<evidence type="ECO:0000256" key="8">
    <source>
        <dbReference type="ARBA" id="ARBA00022989"/>
    </source>
</evidence>
<dbReference type="Proteomes" id="UP000284657">
    <property type="component" value="Unassembled WGS sequence"/>
</dbReference>
<keyword evidence="6" id="KW-0851">Voltage-gated channel</keyword>
<organism evidence="15 16">
    <name type="scientific">Phytophthora kernoviae</name>
    <dbReference type="NCBI Taxonomy" id="325452"/>
    <lineage>
        <taxon>Eukaryota</taxon>
        <taxon>Sar</taxon>
        <taxon>Stramenopiles</taxon>
        <taxon>Oomycota</taxon>
        <taxon>Peronosporomycetes</taxon>
        <taxon>Peronosporales</taxon>
        <taxon>Peronosporaceae</taxon>
        <taxon>Phytophthora</taxon>
    </lineage>
</organism>
<comment type="subcellular location">
    <subcellularLocation>
        <location evidence="1">Membrane</location>
        <topology evidence="1">Multi-pass membrane protein</topology>
    </subcellularLocation>
</comment>
<dbReference type="Pfam" id="PF00520">
    <property type="entry name" value="Ion_trans"/>
    <property type="match status" value="2"/>
</dbReference>
<dbReference type="AlphaFoldDB" id="A0A3F2RCN5"/>
<evidence type="ECO:0000256" key="1">
    <source>
        <dbReference type="ARBA" id="ARBA00004141"/>
    </source>
</evidence>
<feature type="domain" description="Ion transport" evidence="13">
    <location>
        <begin position="369"/>
        <end position="599"/>
    </location>
</feature>
<feature type="transmembrane region" description="Helical" evidence="12">
    <location>
        <begin position="65"/>
        <end position="85"/>
    </location>
</feature>
<evidence type="ECO:0000256" key="3">
    <source>
        <dbReference type="ARBA" id="ARBA00022538"/>
    </source>
</evidence>
<evidence type="ECO:0000256" key="9">
    <source>
        <dbReference type="ARBA" id="ARBA00023065"/>
    </source>
</evidence>
<feature type="transmembrane region" description="Helical" evidence="12">
    <location>
        <begin position="392"/>
        <end position="414"/>
    </location>
</feature>
<accession>A0A3F2RCN5</accession>
<evidence type="ECO:0000256" key="11">
    <source>
        <dbReference type="ARBA" id="ARBA00023303"/>
    </source>
</evidence>
<dbReference type="PANTHER" id="PTHR11537">
    <property type="entry name" value="VOLTAGE-GATED POTASSIUM CHANNEL"/>
    <property type="match status" value="1"/>
</dbReference>
<proteinExistence type="predicted"/>
<dbReference type="GO" id="GO:0008076">
    <property type="term" value="C:voltage-gated potassium channel complex"/>
    <property type="evidence" value="ECO:0007669"/>
    <property type="project" value="InterPro"/>
</dbReference>
<dbReference type="Gene3D" id="1.20.120.350">
    <property type="entry name" value="Voltage-gated potassium channels. Chain C"/>
    <property type="match status" value="1"/>
</dbReference>